<sequence length="159" mass="17437">MNFEAMADFSIGGCYIAGFAQAREPHVGVLVPTTATSGTLVHIRIDRAASPNWELQIREQKIAGDMFLTSLLKIAEPGAVSVESLIAHAEQTPVPSNDEFGECFPWAITLVERLRVHGLVKVKDMDGLQAEFRDFVGGNRQYARRDRFPNVASSAFCGL</sequence>
<evidence type="ECO:0000313" key="1">
    <source>
        <dbReference type="EMBL" id="KAK7025451.1"/>
    </source>
</evidence>
<dbReference type="EMBL" id="JAYKXP010000114">
    <property type="protein sequence ID" value="KAK7025451.1"/>
    <property type="molecule type" value="Genomic_DNA"/>
</dbReference>
<name>A0AAW0BHW9_9AGAR</name>
<proteinExistence type="predicted"/>
<accession>A0AAW0BHW9</accession>
<gene>
    <name evidence="1" type="ORF">VNI00_015979</name>
</gene>
<protein>
    <submittedName>
        <fullName evidence="1">Uncharacterized protein</fullName>
    </submittedName>
</protein>
<dbReference type="Proteomes" id="UP001383192">
    <property type="component" value="Unassembled WGS sequence"/>
</dbReference>
<dbReference type="AlphaFoldDB" id="A0AAW0BHW9"/>
<comment type="caution">
    <text evidence="1">The sequence shown here is derived from an EMBL/GenBank/DDBJ whole genome shotgun (WGS) entry which is preliminary data.</text>
</comment>
<keyword evidence="2" id="KW-1185">Reference proteome</keyword>
<reference evidence="1 2" key="1">
    <citation type="submission" date="2024-01" db="EMBL/GenBank/DDBJ databases">
        <title>A draft genome for a cacao thread blight-causing isolate of Paramarasmius palmivorus.</title>
        <authorList>
            <person name="Baruah I.K."/>
            <person name="Bukari Y."/>
            <person name="Amoako-Attah I."/>
            <person name="Meinhardt L.W."/>
            <person name="Bailey B.A."/>
            <person name="Cohen S.P."/>
        </authorList>
    </citation>
    <scope>NUCLEOTIDE SEQUENCE [LARGE SCALE GENOMIC DNA]</scope>
    <source>
        <strain evidence="1 2">GH-12</strain>
    </source>
</reference>
<evidence type="ECO:0000313" key="2">
    <source>
        <dbReference type="Proteomes" id="UP001383192"/>
    </source>
</evidence>
<organism evidence="1 2">
    <name type="scientific">Paramarasmius palmivorus</name>
    <dbReference type="NCBI Taxonomy" id="297713"/>
    <lineage>
        <taxon>Eukaryota</taxon>
        <taxon>Fungi</taxon>
        <taxon>Dikarya</taxon>
        <taxon>Basidiomycota</taxon>
        <taxon>Agaricomycotina</taxon>
        <taxon>Agaricomycetes</taxon>
        <taxon>Agaricomycetidae</taxon>
        <taxon>Agaricales</taxon>
        <taxon>Marasmiineae</taxon>
        <taxon>Marasmiaceae</taxon>
        <taxon>Paramarasmius</taxon>
    </lineage>
</organism>